<dbReference type="InterPro" id="IPR001296">
    <property type="entry name" value="Glyco_trans_1"/>
</dbReference>
<protein>
    <submittedName>
        <fullName evidence="3">Glycosyltransferase</fullName>
    </submittedName>
</protein>
<dbReference type="eggNOG" id="COG0438">
    <property type="taxonomic scope" value="Bacteria"/>
</dbReference>
<name>F3KY85_9GAMM</name>
<feature type="domain" description="Glycosyl transferase family 1" evidence="1">
    <location>
        <begin position="184"/>
        <end position="340"/>
    </location>
</feature>
<evidence type="ECO:0000259" key="1">
    <source>
        <dbReference type="Pfam" id="PF00534"/>
    </source>
</evidence>
<dbReference type="AlphaFoldDB" id="F3KY85"/>
<dbReference type="GO" id="GO:1901135">
    <property type="term" value="P:carbohydrate derivative metabolic process"/>
    <property type="evidence" value="ECO:0007669"/>
    <property type="project" value="UniProtKB-ARBA"/>
</dbReference>
<organism evidence="3 4">
    <name type="scientific">Aequoribacter fuscus</name>
    <dbReference type="NCBI Taxonomy" id="2518989"/>
    <lineage>
        <taxon>Bacteria</taxon>
        <taxon>Pseudomonadati</taxon>
        <taxon>Pseudomonadota</taxon>
        <taxon>Gammaproteobacteria</taxon>
        <taxon>Cellvibrionales</taxon>
        <taxon>Halieaceae</taxon>
        <taxon>Aequoribacter</taxon>
    </lineage>
</organism>
<proteinExistence type="predicted"/>
<dbReference type="PANTHER" id="PTHR12526:SF638">
    <property type="entry name" value="SPORE COAT PROTEIN SA"/>
    <property type="match status" value="1"/>
</dbReference>
<sequence length="366" mass="40533">MKVLQVLPALNGGGVETGTLEVAQALVNKGHDSWVLSAGGSMVERLEREGSTHVAWDLGKKSLLTLRHIWRLRTWLSHQAFDVIDVRSRMPAWVVYLAWRGLPANARPRLISTVHGLYSVNAYSKIMCVGERVVTVSQAARGYVMANYPDVDTAKLVVIPRGIEPSTYYPDFAPPADWSAHFSKEFPEAHGKQLITMPGRLTRLKGQTDFIRLMARLVHQQHLPVYGLIVGGEDPKRKAYAQELRDLVAQLDLTQNICFTGARNDIRELFAHSDVVLSLSSQPESFGRTVLEALSLGRPVVGYAHGGVAEILAELFPEGAVPLQDEEALLRSVLAQLQNPTVPATNTRFLKHNMLDMTLQVYEGSL</sequence>
<dbReference type="Gene3D" id="3.40.50.2000">
    <property type="entry name" value="Glycogen Phosphorylase B"/>
    <property type="match status" value="2"/>
</dbReference>
<dbReference type="SUPFAM" id="SSF53756">
    <property type="entry name" value="UDP-Glycosyltransferase/glycogen phosphorylase"/>
    <property type="match status" value="1"/>
</dbReference>
<evidence type="ECO:0000313" key="3">
    <source>
        <dbReference type="EMBL" id="EGG30941.1"/>
    </source>
</evidence>
<dbReference type="STRING" id="2518989.IMCC3088_1253"/>
<feature type="domain" description="Glycosyltransferase subfamily 4-like N-terminal" evidence="2">
    <location>
        <begin position="13"/>
        <end position="166"/>
    </location>
</feature>
<evidence type="ECO:0000259" key="2">
    <source>
        <dbReference type="Pfam" id="PF13439"/>
    </source>
</evidence>
<dbReference type="InterPro" id="IPR028098">
    <property type="entry name" value="Glyco_trans_4-like_N"/>
</dbReference>
<dbReference type="CDD" id="cd03819">
    <property type="entry name" value="GT4_WavL-like"/>
    <property type="match status" value="1"/>
</dbReference>
<dbReference type="Pfam" id="PF00534">
    <property type="entry name" value="Glycos_transf_1"/>
    <property type="match status" value="1"/>
</dbReference>
<dbReference type="RefSeq" id="WP_009574362.1">
    <property type="nucleotide sequence ID" value="NZ_AEIG01000002.1"/>
</dbReference>
<comment type="caution">
    <text evidence="3">The sequence shown here is derived from an EMBL/GenBank/DDBJ whole genome shotgun (WGS) entry which is preliminary data.</text>
</comment>
<dbReference type="PANTHER" id="PTHR12526">
    <property type="entry name" value="GLYCOSYLTRANSFERASE"/>
    <property type="match status" value="1"/>
</dbReference>
<dbReference type="GO" id="GO:0016757">
    <property type="term" value="F:glycosyltransferase activity"/>
    <property type="evidence" value="ECO:0007669"/>
    <property type="project" value="InterPro"/>
</dbReference>
<keyword evidence="4" id="KW-1185">Reference proteome</keyword>
<dbReference type="Pfam" id="PF13439">
    <property type="entry name" value="Glyco_transf_4"/>
    <property type="match status" value="1"/>
</dbReference>
<dbReference type="EMBL" id="AEIG01000002">
    <property type="protein sequence ID" value="EGG30941.1"/>
    <property type="molecule type" value="Genomic_DNA"/>
</dbReference>
<evidence type="ECO:0000313" key="4">
    <source>
        <dbReference type="Proteomes" id="UP000005615"/>
    </source>
</evidence>
<dbReference type="Proteomes" id="UP000005615">
    <property type="component" value="Unassembled WGS sequence"/>
</dbReference>
<gene>
    <name evidence="3" type="ORF">IMCC3088_1253</name>
</gene>
<reference evidence="3 4" key="1">
    <citation type="journal article" date="2011" name="J. Bacteriol.">
        <title>Genome sequence of strain IMCC3088, a proteorhodopsin-containing marine bacterium belonging to the OM60/NOR5 clade.</title>
        <authorList>
            <person name="Jang Y."/>
            <person name="Oh H.M."/>
            <person name="Kang I."/>
            <person name="Lee K."/>
            <person name="Yang S.J."/>
            <person name="Cho J.C."/>
        </authorList>
    </citation>
    <scope>NUCLEOTIDE SEQUENCE [LARGE SCALE GENOMIC DNA]</scope>
    <source>
        <strain evidence="3 4">IMCC3088</strain>
    </source>
</reference>
<keyword evidence="3" id="KW-0808">Transferase</keyword>
<accession>F3KY85</accession>